<dbReference type="GO" id="GO:0005525">
    <property type="term" value="F:GTP binding"/>
    <property type="evidence" value="ECO:0007669"/>
    <property type="project" value="UniProtKB-KW"/>
</dbReference>
<feature type="binding site" evidence="11">
    <location>
        <position position="118"/>
    </location>
    <ligand>
        <name>GTP</name>
        <dbReference type="ChEBI" id="CHEBI:37565"/>
    </ligand>
</feature>
<organism evidence="13 14">
    <name type="scientific">Tumebacillus avium</name>
    <dbReference type="NCBI Taxonomy" id="1903704"/>
    <lineage>
        <taxon>Bacteria</taxon>
        <taxon>Bacillati</taxon>
        <taxon>Bacillota</taxon>
        <taxon>Bacilli</taxon>
        <taxon>Bacillales</taxon>
        <taxon>Alicyclobacillaceae</taxon>
        <taxon>Tumebacillus</taxon>
    </lineage>
</organism>
<evidence type="ECO:0000256" key="1">
    <source>
        <dbReference type="ARBA" id="ARBA00004853"/>
    </source>
</evidence>
<keyword evidence="3 11" id="KW-0686">Riboflavin biosynthesis</keyword>
<feature type="binding site" evidence="11">
    <location>
        <begin position="96"/>
        <end position="98"/>
    </location>
    <ligand>
        <name>GTP</name>
        <dbReference type="ChEBI" id="CHEBI:37565"/>
    </ligand>
</feature>
<evidence type="ECO:0000313" key="13">
    <source>
        <dbReference type="EMBL" id="ARU61177.1"/>
    </source>
</evidence>
<dbReference type="PANTHER" id="PTHR21327">
    <property type="entry name" value="GTP CYCLOHYDROLASE II-RELATED"/>
    <property type="match status" value="1"/>
</dbReference>
<keyword evidence="8 11" id="KW-0342">GTP-binding</keyword>
<feature type="binding site" evidence="11">
    <location>
        <position position="69"/>
    </location>
    <ligand>
        <name>Zn(2+)</name>
        <dbReference type="ChEBI" id="CHEBI:29105"/>
        <note>catalytic</note>
    </ligand>
</feature>
<comment type="similarity">
    <text evidence="11">Belongs to the GTP cyclohydrolase II family.</text>
</comment>
<feature type="binding site" evidence="11">
    <location>
        <position position="74"/>
    </location>
    <ligand>
        <name>GTP</name>
        <dbReference type="ChEBI" id="CHEBI:37565"/>
    </ligand>
</feature>
<comment type="cofactor">
    <cofactor evidence="11">
        <name>Zn(2+)</name>
        <dbReference type="ChEBI" id="CHEBI:29105"/>
    </cofactor>
    <text evidence="11">Binds 1 zinc ion per subunit.</text>
</comment>
<dbReference type="GO" id="GO:0008686">
    <property type="term" value="F:3,4-dihydroxy-2-butanone-4-phosphate synthase activity"/>
    <property type="evidence" value="ECO:0007669"/>
    <property type="project" value="TreeGrafter"/>
</dbReference>
<comment type="catalytic activity">
    <reaction evidence="10 11">
        <text>GTP + 4 H2O = 2,5-diamino-6-hydroxy-4-(5-phosphoribosylamino)-pyrimidine + formate + 2 phosphate + 3 H(+)</text>
        <dbReference type="Rhea" id="RHEA:23704"/>
        <dbReference type="ChEBI" id="CHEBI:15377"/>
        <dbReference type="ChEBI" id="CHEBI:15378"/>
        <dbReference type="ChEBI" id="CHEBI:15740"/>
        <dbReference type="ChEBI" id="CHEBI:37565"/>
        <dbReference type="ChEBI" id="CHEBI:43474"/>
        <dbReference type="ChEBI" id="CHEBI:58614"/>
        <dbReference type="EC" id="3.5.4.25"/>
    </reaction>
</comment>
<comment type="pathway">
    <text evidence="1 11">Cofactor biosynthesis; riboflavin biosynthesis; 5-amino-6-(D-ribitylamino)uracil from GTP: step 1/4.</text>
</comment>
<dbReference type="RefSeq" id="WP_087456558.1">
    <property type="nucleotide sequence ID" value="NZ_CP021434.1"/>
</dbReference>
<dbReference type="GO" id="GO:0009231">
    <property type="term" value="P:riboflavin biosynthetic process"/>
    <property type="evidence" value="ECO:0007669"/>
    <property type="project" value="UniProtKB-UniRule"/>
</dbReference>
<comment type="function">
    <text evidence="9 11">Catalyzes the conversion of GTP to 2,5-diamino-6-ribosylamino-4(3H)-pyrimidinone 5'-phosphate (DARP), formate and pyrophosphate.</text>
</comment>
<evidence type="ECO:0000313" key="14">
    <source>
        <dbReference type="Proteomes" id="UP000195437"/>
    </source>
</evidence>
<evidence type="ECO:0000256" key="7">
    <source>
        <dbReference type="ARBA" id="ARBA00022833"/>
    </source>
</evidence>
<dbReference type="CDD" id="cd00641">
    <property type="entry name" value="GTP_cyclohydro2"/>
    <property type="match status" value="1"/>
</dbReference>
<dbReference type="OrthoDB" id="9793111at2"/>
<dbReference type="NCBIfam" id="NF001591">
    <property type="entry name" value="PRK00393.1"/>
    <property type="match status" value="1"/>
</dbReference>
<feature type="binding site" evidence="11">
    <location>
        <position position="153"/>
    </location>
    <ligand>
        <name>GTP</name>
        <dbReference type="ChEBI" id="CHEBI:37565"/>
    </ligand>
</feature>
<evidence type="ECO:0000256" key="2">
    <source>
        <dbReference type="ARBA" id="ARBA00005520"/>
    </source>
</evidence>
<dbReference type="InterPro" id="IPR036144">
    <property type="entry name" value="RibA-like_sf"/>
</dbReference>
<dbReference type="GO" id="GO:0005829">
    <property type="term" value="C:cytosol"/>
    <property type="evidence" value="ECO:0007669"/>
    <property type="project" value="TreeGrafter"/>
</dbReference>
<feature type="domain" description="GTP cyclohydrolase II" evidence="12">
    <location>
        <begin position="12"/>
        <end position="173"/>
    </location>
</feature>
<dbReference type="GO" id="GO:0003935">
    <property type="term" value="F:GTP cyclohydrolase II activity"/>
    <property type="evidence" value="ECO:0007669"/>
    <property type="project" value="UniProtKB-UniRule"/>
</dbReference>
<keyword evidence="6 11" id="KW-0378">Hydrolase</keyword>
<dbReference type="GO" id="GO:0008270">
    <property type="term" value="F:zinc ion binding"/>
    <property type="evidence" value="ECO:0007669"/>
    <property type="project" value="UniProtKB-UniRule"/>
</dbReference>
<evidence type="ECO:0000256" key="8">
    <source>
        <dbReference type="ARBA" id="ARBA00023134"/>
    </source>
</evidence>
<feature type="binding site" evidence="11">
    <location>
        <position position="158"/>
    </location>
    <ligand>
        <name>GTP</name>
        <dbReference type="ChEBI" id="CHEBI:37565"/>
    </ligand>
</feature>
<dbReference type="UniPathway" id="UPA00275">
    <property type="reaction ID" value="UER00400"/>
</dbReference>
<evidence type="ECO:0000256" key="5">
    <source>
        <dbReference type="ARBA" id="ARBA00022741"/>
    </source>
</evidence>
<evidence type="ECO:0000256" key="6">
    <source>
        <dbReference type="ARBA" id="ARBA00022801"/>
    </source>
</evidence>
<dbReference type="NCBIfam" id="TIGR00505">
    <property type="entry name" value="ribA"/>
    <property type="match status" value="1"/>
</dbReference>
<dbReference type="AlphaFoldDB" id="A0A1Y0IL01"/>
<evidence type="ECO:0000256" key="9">
    <source>
        <dbReference type="ARBA" id="ARBA00043932"/>
    </source>
</evidence>
<dbReference type="Pfam" id="PF00925">
    <property type="entry name" value="GTP_cyclohydro2"/>
    <property type="match status" value="1"/>
</dbReference>
<dbReference type="KEGG" id="tum:CBW65_09125"/>
<protein>
    <recommendedName>
        <fullName evidence="11">GTP cyclohydrolase-2</fullName>
        <ecNumber evidence="11">3.5.4.25</ecNumber>
    </recommendedName>
    <alternativeName>
        <fullName evidence="11">GTP cyclohydrolase II</fullName>
    </alternativeName>
</protein>
<dbReference type="Gene3D" id="3.40.50.10990">
    <property type="entry name" value="GTP cyclohydrolase II"/>
    <property type="match status" value="1"/>
</dbReference>
<dbReference type="InterPro" id="IPR032677">
    <property type="entry name" value="GTP_cyclohydro_II"/>
</dbReference>
<dbReference type="FunFam" id="3.40.50.10990:FF:000001">
    <property type="entry name" value="Riboflavin biosynthesis protein RibBA"/>
    <property type="match status" value="1"/>
</dbReference>
<keyword evidence="7 11" id="KW-0862">Zinc</keyword>
<name>A0A1Y0IL01_9BACL</name>
<evidence type="ECO:0000256" key="4">
    <source>
        <dbReference type="ARBA" id="ARBA00022723"/>
    </source>
</evidence>
<dbReference type="HAMAP" id="MF_00179">
    <property type="entry name" value="RibA"/>
    <property type="match status" value="1"/>
</dbReference>
<keyword evidence="4 11" id="KW-0479">Metal-binding</keyword>
<evidence type="ECO:0000256" key="11">
    <source>
        <dbReference type="HAMAP-Rule" id="MF_00179"/>
    </source>
</evidence>
<dbReference type="EMBL" id="CP021434">
    <property type="protein sequence ID" value="ARU61177.1"/>
    <property type="molecule type" value="Genomic_DNA"/>
</dbReference>
<dbReference type="InterPro" id="IPR000926">
    <property type="entry name" value="RibA"/>
</dbReference>
<evidence type="ECO:0000256" key="3">
    <source>
        <dbReference type="ARBA" id="ARBA00022619"/>
    </source>
</evidence>
<dbReference type="SUPFAM" id="SSF142695">
    <property type="entry name" value="RibA-like"/>
    <property type="match status" value="1"/>
</dbReference>
<keyword evidence="14" id="KW-1185">Reference proteome</keyword>
<dbReference type="EC" id="3.5.4.25" evidence="11"/>
<comment type="similarity">
    <text evidence="2">In the N-terminal section; belongs to the DHBP synthase family.</text>
</comment>
<evidence type="ECO:0000259" key="12">
    <source>
        <dbReference type="Pfam" id="PF00925"/>
    </source>
</evidence>
<feature type="active site" description="Proton acceptor" evidence="11">
    <location>
        <position position="130"/>
    </location>
</feature>
<feature type="binding site" evidence="11">
    <location>
        <position position="58"/>
    </location>
    <ligand>
        <name>Zn(2+)</name>
        <dbReference type="ChEBI" id="CHEBI:29105"/>
        <note>catalytic</note>
    </ligand>
</feature>
<evidence type="ECO:0000256" key="10">
    <source>
        <dbReference type="ARBA" id="ARBA00049295"/>
    </source>
</evidence>
<gene>
    <name evidence="11" type="primary">ribA</name>
    <name evidence="13" type="ORF">CBW65_09125</name>
</gene>
<feature type="binding site" evidence="11">
    <location>
        <begin position="53"/>
        <end position="57"/>
    </location>
    <ligand>
        <name>GTP</name>
        <dbReference type="ChEBI" id="CHEBI:37565"/>
    </ligand>
</feature>
<reference evidence="14" key="1">
    <citation type="submission" date="2017-05" db="EMBL/GenBank/DDBJ databases">
        <authorList>
            <person name="Sung H."/>
        </authorList>
    </citation>
    <scope>NUCLEOTIDE SEQUENCE [LARGE SCALE GENOMIC DNA]</scope>
    <source>
        <strain evidence="14">AR23208</strain>
    </source>
</reference>
<keyword evidence="5 11" id="KW-0547">Nucleotide-binding</keyword>
<accession>A0A1Y0IL01</accession>
<proteinExistence type="inferred from homology"/>
<dbReference type="PANTHER" id="PTHR21327:SF18">
    <property type="entry name" value="3,4-DIHYDROXY-2-BUTANONE 4-PHOSPHATE SYNTHASE"/>
    <property type="match status" value="1"/>
</dbReference>
<feature type="binding site" evidence="11">
    <location>
        <position position="71"/>
    </location>
    <ligand>
        <name>Zn(2+)</name>
        <dbReference type="ChEBI" id="CHEBI:29105"/>
        <note>catalytic</note>
    </ligand>
</feature>
<dbReference type="Proteomes" id="UP000195437">
    <property type="component" value="Chromosome"/>
</dbReference>
<feature type="active site" description="Nucleophile" evidence="11">
    <location>
        <position position="132"/>
    </location>
</feature>
<sequence>MKRSELVDSSAIKMPTLHGNFQMMAYETEDPTGQPTLVLVKGDVLGRENVLVRFHSECLTGDVFGSLRCDCGLQLQHTMQMIEEAGSGVIIYLRQEGRGIGLVNKMKAYRLQEQGLDTVEANERLDLPVDAREYDACKVILDDLGVASIRLITNNPDKIDKALALGINVQDRVEIEIEPFYENKQYMITKKIKMGHLLSEV</sequence>